<dbReference type="GO" id="GO:0016787">
    <property type="term" value="F:hydrolase activity"/>
    <property type="evidence" value="ECO:0007669"/>
    <property type="project" value="UniProtKB-KW"/>
</dbReference>
<dbReference type="SUPFAM" id="SSF88723">
    <property type="entry name" value="PIN domain-like"/>
    <property type="match status" value="1"/>
</dbReference>
<dbReference type="GO" id="GO:0000287">
    <property type="term" value="F:magnesium ion binding"/>
    <property type="evidence" value="ECO:0007669"/>
    <property type="project" value="UniProtKB-UniRule"/>
</dbReference>
<dbReference type="Gene3D" id="3.40.50.1010">
    <property type="entry name" value="5'-nuclease"/>
    <property type="match status" value="1"/>
</dbReference>
<dbReference type="InterPro" id="IPR029060">
    <property type="entry name" value="PIN-like_dom_sf"/>
</dbReference>
<keyword evidence="5 8" id="KW-0378">Hydrolase</keyword>
<keyword evidence="4 8" id="KW-0479">Metal-binding</keyword>
<dbReference type="EMBL" id="JACHFD010000038">
    <property type="protein sequence ID" value="MBB5353864.1"/>
    <property type="molecule type" value="Genomic_DNA"/>
</dbReference>
<evidence type="ECO:0000256" key="4">
    <source>
        <dbReference type="ARBA" id="ARBA00022723"/>
    </source>
</evidence>
<dbReference type="HAMAP" id="MF_00265">
    <property type="entry name" value="VapC_Nob1"/>
    <property type="match status" value="1"/>
</dbReference>
<feature type="binding site" evidence="8">
    <location>
        <position position="104"/>
    </location>
    <ligand>
        <name>Mg(2+)</name>
        <dbReference type="ChEBI" id="CHEBI:18420"/>
    </ligand>
</feature>
<evidence type="ECO:0000256" key="7">
    <source>
        <dbReference type="ARBA" id="ARBA00038093"/>
    </source>
</evidence>
<evidence type="ECO:0000313" key="11">
    <source>
        <dbReference type="Proteomes" id="UP000557717"/>
    </source>
</evidence>
<accession>A0A840VED2</accession>
<evidence type="ECO:0000256" key="3">
    <source>
        <dbReference type="ARBA" id="ARBA00022722"/>
    </source>
</evidence>
<feature type="domain" description="PIN" evidence="9">
    <location>
        <begin position="2"/>
        <end position="124"/>
    </location>
</feature>
<dbReference type="CDD" id="cd18731">
    <property type="entry name" value="PIN_NgFitB-like"/>
    <property type="match status" value="1"/>
</dbReference>
<name>A0A840VED2_9BACT</name>
<keyword evidence="3 8" id="KW-0540">Nuclease</keyword>
<proteinExistence type="inferred from homology"/>
<sequence>MIILDTNVVSELMKAAPDERVAAWLQRQQTLHLAITTVTIGEIQYGIRLLPRGKRRDGLEKDFAAFVARGFEGRLLAYDEPAAVAYGDIAAQRRKKGYEIDAVDLMIAAMAKIANASVATRNTKDFVGCGLKLIDPWQSNS</sequence>
<dbReference type="InterPro" id="IPR050556">
    <property type="entry name" value="Type_II_TA_system_RNase"/>
</dbReference>
<comment type="function">
    <text evidence="8">Toxic component of a toxin-antitoxin (TA) system. An RNase.</text>
</comment>
<evidence type="ECO:0000256" key="8">
    <source>
        <dbReference type="HAMAP-Rule" id="MF_00265"/>
    </source>
</evidence>
<comment type="similarity">
    <text evidence="7 8">Belongs to the PINc/VapC protein family.</text>
</comment>
<dbReference type="PANTHER" id="PTHR33653:SF1">
    <property type="entry name" value="RIBONUCLEASE VAPC2"/>
    <property type="match status" value="1"/>
</dbReference>
<evidence type="ECO:0000259" key="9">
    <source>
        <dbReference type="Pfam" id="PF01850"/>
    </source>
</evidence>
<feature type="binding site" evidence="8">
    <location>
        <position position="5"/>
    </location>
    <ligand>
        <name>Mg(2+)</name>
        <dbReference type="ChEBI" id="CHEBI:18420"/>
    </ligand>
</feature>
<evidence type="ECO:0000256" key="1">
    <source>
        <dbReference type="ARBA" id="ARBA00001946"/>
    </source>
</evidence>
<reference evidence="10 11" key="1">
    <citation type="submission" date="2020-08" db="EMBL/GenBank/DDBJ databases">
        <title>Genomic Encyclopedia of Type Strains, Phase IV (KMG-IV): sequencing the most valuable type-strain genomes for metagenomic binning, comparative biology and taxonomic classification.</title>
        <authorList>
            <person name="Goeker M."/>
        </authorList>
    </citation>
    <scope>NUCLEOTIDE SEQUENCE [LARGE SCALE GENOMIC DNA]</scope>
    <source>
        <strain evidence="10 11">YC6886</strain>
    </source>
</reference>
<dbReference type="GO" id="GO:0004540">
    <property type="term" value="F:RNA nuclease activity"/>
    <property type="evidence" value="ECO:0007669"/>
    <property type="project" value="InterPro"/>
</dbReference>
<dbReference type="GO" id="GO:0090729">
    <property type="term" value="F:toxin activity"/>
    <property type="evidence" value="ECO:0007669"/>
    <property type="project" value="UniProtKB-KW"/>
</dbReference>
<evidence type="ECO:0000256" key="5">
    <source>
        <dbReference type="ARBA" id="ARBA00022801"/>
    </source>
</evidence>
<dbReference type="EC" id="3.1.-.-" evidence="8"/>
<dbReference type="InterPro" id="IPR002716">
    <property type="entry name" value="PIN_dom"/>
</dbReference>
<dbReference type="InterPro" id="IPR022907">
    <property type="entry name" value="VapC_family"/>
</dbReference>
<dbReference type="Pfam" id="PF01850">
    <property type="entry name" value="PIN"/>
    <property type="match status" value="1"/>
</dbReference>
<keyword evidence="6 8" id="KW-0460">Magnesium</keyword>
<evidence type="ECO:0000313" key="10">
    <source>
        <dbReference type="EMBL" id="MBB5353864.1"/>
    </source>
</evidence>
<organism evidence="10 11">
    <name type="scientific">Haloferula luteola</name>
    <dbReference type="NCBI Taxonomy" id="595692"/>
    <lineage>
        <taxon>Bacteria</taxon>
        <taxon>Pseudomonadati</taxon>
        <taxon>Verrucomicrobiota</taxon>
        <taxon>Verrucomicrobiia</taxon>
        <taxon>Verrucomicrobiales</taxon>
        <taxon>Verrucomicrobiaceae</taxon>
        <taxon>Haloferula</taxon>
    </lineage>
</organism>
<gene>
    <name evidence="8" type="primary">vapC</name>
    <name evidence="10" type="ORF">HNR46_004128</name>
</gene>
<keyword evidence="2 8" id="KW-1277">Toxin-antitoxin system</keyword>
<comment type="caution">
    <text evidence="10">The sequence shown here is derived from an EMBL/GenBank/DDBJ whole genome shotgun (WGS) entry which is preliminary data.</text>
</comment>
<keyword evidence="8" id="KW-0800">Toxin</keyword>
<dbReference type="PANTHER" id="PTHR33653">
    <property type="entry name" value="RIBONUCLEASE VAPC2"/>
    <property type="match status" value="1"/>
</dbReference>
<dbReference type="AlphaFoldDB" id="A0A840VED2"/>
<dbReference type="Proteomes" id="UP000557717">
    <property type="component" value="Unassembled WGS sequence"/>
</dbReference>
<keyword evidence="11" id="KW-1185">Reference proteome</keyword>
<dbReference type="RefSeq" id="WP_184022333.1">
    <property type="nucleotide sequence ID" value="NZ_JACHFD010000038.1"/>
</dbReference>
<evidence type="ECO:0000256" key="6">
    <source>
        <dbReference type="ARBA" id="ARBA00022842"/>
    </source>
</evidence>
<protein>
    <recommendedName>
        <fullName evidence="8">Ribonuclease VapC</fullName>
        <shortName evidence="8">RNase VapC</shortName>
        <ecNumber evidence="8">3.1.-.-</ecNumber>
    </recommendedName>
    <alternativeName>
        <fullName evidence="8">Toxin VapC</fullName>
    </alternativeName>
</protein>
<evidence type="ECO:0000256" key="2">
    <source>
        <dbReference type="ARBA" id="ARBA00022649"/>
    </source>
</evidence>
<comment type="cofactor">
    <cofactor evidence="1 8">
        <name>Mg(2+)</name>
        <dbReference type="ChEBI" id="CHEBI:18420"/>
    </cofactor>
</comment>